<evidence type="ECO:0000313" key="1">
    <source>
        <dbReference type="EMBL" id="EDU58525.1"/>
    </source>
</evidence>
<sequence length="102" mass="11778">MIAGIIFKVGQADTCTNIRGNFRYLPVDCYQQQSSRNTTWFVENVIKYHRMVENYVSTLLDCGFTLEGLKEPKPLASALKEPPDLERYTRYAPFLVLKAVKR</sequence>
<name>A0AA86YHD6_PROST</name>
<dbReference type="RefSeq" id="WP_004918047.1">
    <property type="nucleotide sequence ID" value="NZ_DS607663.1"/>
</dbReference>
<organism evidence="1 2">
    <name type="scientific">Providencia stuartii ATCC 25827</name>
    <dbReference type="NCBI Taxonomy" id="471874"/>
    <lineage>
        <taxon>Bacteria</taxon>
        <taxon>Pseudomonadati</taxon>
        <taxon>Pseudomonadota</taxon>
        <taxon>Gammaproteobacteria</taxon>
        <taxon>Enterobacterales</taxon>
        <taxon>Morganellaceae</taxon>
        <taxon>Providencia</taxon>
    </lineage>
</organism>
<dbReference type="Gene3D" id="3.40.50.150">
    <property type="entry name" value="Vaccinia Virus protein VP39"/>
    <property type="match status" value="1"/>
</dbReference>
<dbReference type="InterPro" id="IPR029063">
    <property type="entry name" value="SAM-dependent_MTases_sf"/>
</dbReference>
<protein>
    <recommendedName>
        <fullName evidence="3">Methyltransferase type 11 domain-containing protein</fullName>
    </recommendedName>
</protein>
<comment type="caution">
    <text evidence="1">The sequence shown here is derived from an EMBL/GenBank/DDBJ whole genome shotgun (WGS) entry which is preliminary data.</text>
</comment>
<evidence type="ECO:0000313" key="2">
    <source>
        <dbReference type="Proteomes" id="UP000004506"/>
    </source>
</evidence>
<dbReference type="AlphaFoldDB" id="A0AA86YHD6"/>
<reference evidence="2" key="1">
    <citation type="submission" date="2008-04" db="EMBL/GenBank/DDBJ databases">
        <title>Draft genome sequence of Providencia stuartii (ATCC 25827).</title>
        <authorList>
            <person name="Sudarsanam P."/>
            <person name="Ley R."/>
            <person name="Guruge J."/>
            <person name="Turnbaugh P.J."/>
            <person name="Mahowald M."/>
            <person name="Liep D."/>
            <person name="Gordon J."/>
        </authorList>
    </citation>
    <scope>NUCLEOTIDE SEQUENCE [LARGE SCALE GENOMIC DNA]</scope>
    <source>
        <strain evidence="2">ATCC 25827</strain>
    </source>
</reference>
<accession>A0AA86YHD6</accession>
<reference evidence="2" key="2">
    <citation type="submission" date="2008-04" db="EMBL/GenBank/DDBJ databases">
        <title>Draft genome sequence of Providencia stuartii(ATCC 25827).</title>
        <authorList>
            <person name="Sudarsanam P."/>
            <person name="Ley R."/>
            <person name="Guruge J."/>
            <person name="Turnbaugh P.J."/>
            <person name="Mahowald M."/>
            <person name="Liep D."/>
            <person name="Gordon J."/>
        </authorList>
    </citation>
    <scope>NUCLEOTIDE SEQUENCE [LARGE SCALE GENOMIC DNA]</scope>
    <source>
        <strain evidence="2">ATCC 25827</strain>
    </source>
</reference>
<proteinExistence type="predicted"/>
<gene>
    <name evidence="1" type="ORF">PROSTU_01701</name>
</gene>
<dbReference type="Proteomes" id="UP000004506">
    <property type="component" value="Unassembled WGS sequence"/>
</dbReference>
<reference evidence="1 2" key="3">
    <citation type="submission" date="2008-05" db="EMBL/GenBank/DDBJ databases">
        <authorList>
            <person name="Fulton L."/>
            <person name="Clifton S."/>
            <person name="Fulton B."/>
            <person name="Xu J."/>
            <person name="Minx P."/>
            <person name="Pepin K.H."/>
            <person name="Johnson M."/>
            <person name="Thiruvilangam P."/>
            <person name="Bhonagiri V."/>
            <person name="Nash W.E."/>
            <person name="Mardis E.R."/>
            <person name="Wilson R.K."/>
        </authorList>
    </citation>
    <scope>NUCLEOTIDE SEQUENCE [LARGE SCALE GENOMIC DNA]</scope>
    <source>
        <strain evidence="1 2">ATCC 25827</strain>
    </source>
</reference>
<dbReference type="EMBL" id="ABJD02000101">
    <property type="protein sequence ID" value="EDU58525.1"/>
    <property type="molecule type" value="Genomic_DNA"/>
</dbReference>
<evidence type="ECO:0008006" key="3">
    <source>
        <dbReference type="Google" id="ProtNLM"/>
    </source>
</evidence>